<name>A0A6N6JMD7_9RHOB</name>
<keyword evidence="1" id="KW-0472">Membrane</keyword>
<keyword evidence="4" id="KW-1185">Reference proteome</keyword>
<accession>A0A6N6JMD7</accession>
<evidence type="ECO:0000259" key="2">
    <source>
        <dbReference type="Pfam" id="PF07331"/>
    </source>
</evidence>
<protein>
    <recommendedName>
        <fullName evidence="2">DUF1468 domain-containing protein</fullName>
    </recommendedName>
</protein>
<evidence type="ECO:0000256" key="1">
    <source>
        <dbReference type="SAM" id="Phobius"/>
    </source>
</evidence>
<feature type="transmembrane region" description="Helical" evidence="1">
    <location>
        <begin position="117"/>
        <end position="139"/>
    </location>
</feature>
<proteinExistence type="predicted"/>
<feature type="transmembrane region" description="Helical" evidence="1">
    <location>
        <begin position="12"/>
        <end position="32"/>
    </location>
</feature>
<dbReference type="EMBL" id="BLJE01000007">
    <property type="protein sequence ID" value="GFE67050.1"/>
    <property type="molecule type" value="Genomic_DNA"/>
</dbReference>
<dbReference type="OrthoDB" id="7916494at2"/>
<dbReference type="Proteomes" id="UP000436822">
    <property type="component" value="Unassembled WGS sequence"/>
</dbReference>
<dbReference type="Pfam" id="PF07331">
    <property type="entry name" value="TctB"/>
    <property type="match status" value="1"/>
</dbReference>
<dbReference type="RefSeq" id="WP_159810666.1">
    <property type="nucleotide sequence ID" value="NZ_BLJE01000007.1"/>
</dbReference>
<gene>
    <name evidence="3" type="ORF">KIN_41240</name>
</gene>
<evidence type="ECO:0000313" key="4">
    <source>
        <dbReference type="Proteomes" id="UP000436822"/>
    </source>
</evidence>
<dbReference type="InterPro" id="IPR009936">
    <property type="entry name" value="DUF1468"/>
</dbReference>
<comment type="caution">
    <text evidence="3">The sequence shown here is derived from an EMBL/GenBank/DDBJ whole genome shotgun (WGS) entry which is preliminary data.</text>
</comment>
<keyword evidence="1" id="KW-1133">Transmembrane helix</keyword>
<keyword evidence="1" id="KW-0812">Transmembrane</keyword>
<sequence length="143" mass="15114">MNRTLHRDLPPGLVLIGLGSWALWETLTMSVLGAVFPRLAGSGMLVGGVILCIRALWRAPPVQPPEGELTRPLLFLALLLGWAVMLPITGFVLTSVCAALLAMFLSADEKFDAKTAAIQAISLAALVGVAALLFGQILMVNLP</sequence>
<reference evidence="3 4" key="1">
    <citation type="submission" date="2019-12" db="EMBL/GenBank/DDBJ databases">
        <title>Litoreibacter badius sp. nov., a novel bacteriochlorophyll a-containing bacterium in the genus Litoreibacter.</title>
        <authorList>
            <person name="Kanamuro M."/>
            <person name="Takabe Y."/>
            <person name="Mori K."/>
            <person name="Takaichi S."/>
            <person name="Hanada S."/>
        </authorList>
    </citation>
    <scope>NUCLEOTIDE SEQUENCE [LARGE SCALE GENOMIC DNA]</scope>
    <source>
        <strain evidence="3 4">K6</strain>
    </source>
</reference>
<dbReference type="AlphaFoldDB" id="A0A6N6JMD7"/>
<feature type="domain" description="DUF1468" evidence="2">
    <location>
        <begin position="12"/>
        <end position="143"/>
    </location>
</feature>
<organism evidence="3 4">
    <name type="scientific">Litoreibacter roseus</name>
    <dbReference type="NCBI Taxonomy" id="2601869"/>
    <lineage>
        <taxon>Bacteria</taxon>
        <taxon>Pseudomonadati</taxon>
        <taxon>Pseudomonadota</taxon>
        <taxon>Alphaproteobacteria</taxon>
        <taxon>Rhodobacterales</taxon>
        <taxon>Roseobacteraceae</taxon>
        <taxon>Litoreibacter</taxon>
    </lineage>
</organism>
<feature type="transmembrane region" description="Helical" evidence="1">
    <location>
        <begin position="77"/>
        <end position="105"/>
    </location>
</feature>
<evidence type="ECO:0000313" key="3">
    <source>
        <dbReference type="EMBL" id="GFE67050.1"/>
    </source>
</evidence>